<evidence type="ECO:0000256" key="1">
    <source>
        <dbReference type="SAM" id="Phobius"/>
    </source>
</evidence>
<keyword evidence="1" id="KW-0472">Membrane</keyword>
<protein>
    <submittedName>
        <fullName evidence="3">Uncharacterized protein</fullName>
    </submittedName>
</protein>
<evidence type="ECO:0000313" key="3">
    <source>
        <dbReference type="EMBL" id="CAA9408668.1"/>
    </source>
</evidence>
<name>A0A6J4P7U1_9ACTN</name>
<reference evidence="3" key="1">
    <citation type="submission" date="2020-02" db="EMBL/GenBank/DDBJ databases">
        <authorList>
            <person name="Meier V. D."/>
        </authorList>
    </citation>
    <scope>NUCLEOTIDE SEQUENCE</scope>
    <source>
        <strain evidence="3">AVDCRST_MAG03</strain>
    </source>
</reference>
<organism evidence="3">
    <name type="scientific">uncultured Rubrobacteraceae bacterium</name>
    <dbReference type="NCBI Taxonomy" id="349277"/>
    <lineage>
        <taxon>Bacteria</taxon>
        <taxon>Bacillati</taxon>
        <taxon>Actinomycetota</taxon>
        <taxon>Rubrobacteria</taxon>
        <taxon>Rubrobacterales</taxon>
        <taxon>Rubrobacteraceae</taxon>
        <taxon>environmental samples</taxon>
    </lineage>
</organism>
<dbReference type="EMBL" id="CADCUT010000107">
    <property type="protein sequence ID" value="CAA9408668.1"/>
    <property type="molecule type" value="Genomic_DNA"/>
</dbReference>
<proteinExistence type="predicted"/>
<feature type="chain" id="PRO_5039503481" evidence="2">
    <location>
        <begin position="22"/>
        <end position="56"/>
    </location>
</feature>
<gene>
    <name evidence="3" type="ORF">AVDCRST_MAG03-1720</name>
</gene>
<feature type="signal peptide" evidence="2">
    <location>
        <begin position="1"/>
        <end position="21"/>
    </location>
</feature>
<keyword evidence="2" id="KW-0732">Signal</keyword>
<sequence>MKRSRKALRVAAGLSSVAALAHVWAMPRHFADWWGYGAFFLVVALAQVRRYGCVVR</sequence>
<keyword evidence="1" id="KW-0812">Transmembrane</keyword>
<evidence type="ECO:0000256" key="2">
    <source>
        <dbReference type="SAM" id="SignalP"/>
    </source>
</evidence>
<keyword evidence="1" id="KW-1133">Transmembrane helix</keyword>
<dbReference type="AlphaFoldDB" id="A0A6J4P7U1"/>
<accession>A0A6J4P7U1</accession>
<feature type="transmembrane region" description="Helical" evidence="1">
    <location>
        <begin position="35"/>
        <end position="52"/>
    </location>
</feature>